<dbReference type="EMBL" id="ML996577">
    <property type="protein sequence ID" value="KAF2755444.1"/>
    <property type="molecule type" value="Genomic_DNA"/>
</dbReference>
<name>A0A6A6W0C8_9PEZI</name>
<dbReference type="AlphaFoldDB" id="A0A6A6W0C8"/>
<organism evidence="2 3">
    <name type="scientific">Pseudovirgaria hyperparasitica</name>
    <dbReference type="NCBI Taxonomy" id="470096"/>
    <lineage>
        <taxon>Eukaryota</taxon>
        <taxon>Fungi</taxon>
        <taxon>Dikarya</taxon>
        <taxon>Ascomycota</taxon>
        <taxon>Pezizomycotina</taxon>
        <taxon>Dothideomycetes</taxon>
        <taxon>Dothideomycetes incertae sedis</taxon>
        <taxon>Acrospermales</taxon>
        <taxon>Acrospermaceae</taxon>
        <taxon>Pseudovirgaria</taxon>
    </lineage>
</organism>
<keyword evidence="1" id="KW-1133">Transmembrane helix</keyword>
<reference evidence="2" key="1">
    <citation type="journal article" date="2020" name="Stud. Mycol.">
        <title>101 Dothideomycetes genomes: a test case for predicting lifestyles and emergence of pathogens.</title>
        <authorList>
            <person name="Haridas S."/>
            <person name="Albert R."/>
            <person name="Binder M."/>
            <person name="Bloem J."/>
            <person name="Labutti K."/>
            <person name="Salamov A."/>
            <person name="Andreopoulos B."/>
            <person name="Baker S."/>
            <person name="Barry K."/>
            <person name="Bills G."/>
            <person name="Bluhm B."/>
            <person name="Cannon C."/>
            <person name="Castanera R."/>
            <person name="Culley D."/>
            <person name="Daum C."/>
            <person name="Ezra D."/>
            <person name="Gonzalez J."/>
            <person name="Henrissat B."/>
            <person name="Kuo A."/>
            <person name="Liang C."/>
            <person name="Lipzen A."/>
            <person name="Lutzoni F."/>
            <person name="Magnuson J."/>
            <person name="Mondo S."/>
            <person name="Nolan M."/>
            <person name="Ohm R."/>
            <person name="Pangilinan J."/>
            <person name="Park H.-J."/>
            <person name="Ramirez L."/>
            <person name="Alfaro M."/>
            <person name="Sun H."/>
            <person name="Tritt A."/>
            <person name="Yoshinaga Y."/>
            <person name="Zwiers L.-H."/>
            <person name="Turgeon B."/>
            <person name="Goodwin S."/>
            <person name="Spatafora J."/>
            <person name="Crous P."/>
            <person name="Grigoriev I."/>
        </authorList>
    </citation>
    <scope>NUCLEOTIDE SEQUENCE</scope>
    <source>
        <strain evidence="2">CBS 121739</strain>
    </source>
</reference>
<evidence type="ECO:0000313" key="2">
    <source>
        <dbReference type="EMBL" id="KAF2755444.1"/>
    </source>
</evidence>
<dbReference type="Proteomes" id="UP000799437">
    <property type="component" value="Unassembled WGS sequence"/>
</dbReference>
<evidence type="ECO:0008006" key="4">
    <source>
        <dbReference type="Google" id="ProtNLM"/>
    </source>
</evidence>
<keyword evidence="1" id="KW-0812">Transmembrane</keyword>
<protein>
    <recommendedName>
        <fullName evidence="4">MARVEL domain-containing protein</fullName>
    </recommendedName>
</protein>
<sequence>MMPTTPPSLTTHIAHTTTLFQALLATPVFLTQGFTVLSAVFWNYYIPIEDATRALFVTLMAGLIVGIVLVQRRASLHGHGGAHSEYMGGDHAGLYLELIKSVAATAVWVWLCTDACVARDANYGDVWYRRVVTTGGSAVFLL</sequence>
<dbReference type="RefSeq" id="XP_033597895.1">
    <property type="nucleotide sequence ID" value="XM_033744461.1"/>
</dbReference>
<keyword evidence="3" id="KW-1185">Reference proteome</keyword>
<accession>A0A6A6W0C8</accession>
<feature type="transmembrane region" description="Helical" evidence="1">
    <location>
        <begin position="20"/>
        <end position="45"/>
    </location>
</feature>
<evidence type="ECO:0000256" key="1">
    <source>
        <dbReference type="SAM" id="Phobius"/>
    </source>
</evidence>
<dbReference type="OrthoDB" id="5239553at2759"/>
<keyword evidence="1" id="KW-0472">Membrane</keyword>
<gene>
    <name evidence="2" type="ORF">EJ05DRAFT_478456</name>
</gene>
<feature type="transmembrane region" description="Helical" evidence="1">
    <location>
        <begin position="51"/>
        <end position="70"/>
    </location>
</feature>
<proteinExistence type="predicted"/>
<dbReference type="GeneID" id="54485515"/>
<evidence type="ECO:0000313" key="3">
    <source>
        <dbReference type="Proteomes" id="UP000799437"/>
    </source>
</evidence>